<comment type="subcellular location">
    <subcellularLocation>
        <location evidence="2">Cell membrane</location>
    </subcellularLocation>
    <subcellularLocation>
        <location evidence="3">Membrane</location>
        <topology evidence="3">Single-pass type I membrane protein</topology>
    </subcellularLocation>
    <subcellularLocation>
        <location evidence="1">Secreted</location>
        <location evidence="1">Cell wall</location>
    </subcellularLocation>
</comment>
<keyword evidence="17 24" id="KW-0472">Membrane</keyword>
<evidence type="ECO:0000256" key="22">
    <source>
        <dbReference type="ARBA" id="ARBA00048679"/>
    </source>
</evidence>
<dbReference type="SUPFAM" id="SSF56112">
    <property type="entry name" value="Protein kinase-like (PK-like)"/>
    <property type="match status" value="1"/>
</dbReference>
<dbReference type="InterPro" id="IPR017441">
    <property type="entry name" value="Protein_kinase_ATP_BS"/>
</dbReference>
<dbReference type="STRING" id="74649.A0A2P6SQM6"/>
<evidence type="ECO:0000256" key="4">
    <source>
        <dbReference type="ARBA" id="ARBA00012513"/>
    </source>
</evidence>
<evidence type="ECO:0000256" key="10">
    <source>
        <dbReference type="ARBA" id="ARBA00022692"/>
    </source>
</evidence>
<feature type="transmembrane region" description="Helical" evidence="24">
    <location>
        <begin position="464"/>
        <end position="486"/>
    </location>
</feature>
<dbReference type="Pfam" id="PF00069">
    <property type="entry name" value="Pkinase"/>
    <property type="match status" value="1"/>
</dbReference>
<dbReference type="EC" id="2.7.11.1" evidence="4"/>
<dbReference type="Gene3D" id="3.30.200.20">
    <property type="entry name" value="Phosphorylase Kinase, domain 1"/>
    <property type="match status" value="1"/>
</dbReference>
<dbReference type="FunFam" id="3.30.200.20:FF:000309">
    <property type="entry name" value="Leucine-rich repeat receptor protein kinase MSP1"/>
    <property type="match status" value="1"/>
</dbReference>
<keyword evidence="9 27" id="KW-0808">Transferase</keyword>
<dbReference type="OMA" id="RWSFENE"/>
<name>A0A2P6SQM6_ROSCH</name>
<dbReference type="FunFam" id="3.80.10.10:FF:000233">
    <property type="entry name" value="Leucine-rich repeat receptor-like protein kinase TDR"/>
    <property type="match status" value="1"/>
</dbReference>
<dbReference type="Gene3D" id="1.10.510.10">
    <property type="entry name" value="Transferase(Phosphotransferase) domain 1"/>
    <property type="match status" value="1"/>
</dbReference>
<keyword evidence="10 24" id="KW-0812">Transmembrane</keyword>
<gene>
    <name evidence="27" type="ORF">RchiOBHm_Chr0c16g0499671</name>
</gene>
<feature type="domain" description="Protein kinase" evidence="26">
    <location>
        <begin position="529"/>
        <end position="807"/>
    </location>
</feature>
<dbReference type="PROSITE" id="PS00109">
    <property type="entry name" value="PROTEIN_KINASE_TYR"/>
    <property type="match status" value="1"/>
</dbReference>
<evidence type="ECO:0000256" key="24">
    <source>
        <dbReference type="SAM" id="Phobius"/>
    </source>
</evidence>
<evidence type="ECO:0000256" key="16">
    <source>
        <dbReference type="ARBA" id="ARBA00022989"/>
    </source>
</evidence>
<dbReference type="InterPro" id="IPR032675">
    <property type="entry name" value="LRR_dom_sf"/>
</dbReference>
<evidence type="ECO:0000256" key="18">
    <source>
        <dbReference type="ARBA" id="ARBA00023170"/>
    </source>
</evidence>
<evidence type="ECO:0000256" key="2">
    <source>
        <dbReference type="ARBA" id="ARBA00004236"/>
    </source>
</evidence>
<dbReference type="InterPro" id="IPR003591">
    <property type="entry name" value="Leu-rich_rpt_typical-subtyp"/>
</dbReference>
<dbReference type="InterPro" id="IPR051716">
    <property type="entry name" value="Plant_RL_S/T_kinase"/>
</dbReference>
<dbReference type="FunFam" id="3.80.10.10:FF:000400">
    <property type="entry name" value="Nuclear pore complex protein NUP107"/>
    <property type="match status" value="1"/>
</dbReference>
<organism evidence="27 28">
    <name type="scientific">Rosa chinensis</name>
    <name type="common">China rose</name>
    <dbReference type="NCBI Taxonomy" id="74649"/>
    <lineage>
        <taxon>Eukaryota</taxon>
        <taxon>Viridiplantae</taxon>
        <taxon>Streptophyta</taxon>
        <taxon>Embryophyta</taxon>
        <taxon>Tracheophyta</taxon>
        <taxon>Spermatophyta</taxon>
        <taxon>Magnoliopsida</taxon>
        <taxon>eudicotyledons</taxon>
        <taxon>Gunneridae</taxon>
        <taxon>Pentapetalae</taxon>
        <taxon>rosids</taxon>
        <taxon>fabids</taxon>
        <taxon>Rosales</taxon>
        <taxon>Rosaceae</taxon>
        <taxon>Rosoideae</taxon>
        <taxon>Rosoideae incertae sedis</taxon>
        <taxon>Rosa</taxon>
    </lineage>
</organism>
<evidence type="ECO:0000256" key="19">
    <source>
        <dbReference type="ARBA" id="ARBA00023180"/>
    </source>
</evidence>
<keyword evidence="15 23" id="KW-0067">ATP-binding</keyword>
<evidence type="ECO:0000256" key="1">
    <source>
        <dbReference type="ARBA" id="ARBA00004191"/>
    </source>
</evidence>
<keyword evidence="16 24" id="KW-1133">Transmembrane helix</keyword>
<comment type="catalytic activity">
    <reaction evidence="21">
        <text>L-threonyl-[protein] + ATP = O-phospho-L-threonyl-[protein] + ADP + H(+)</text>
        <dbReference type="Rhea" id="RHEA:46608"/>
        <dbReference type="Rhea" id="RHEA-COMP:11060"/>
        <dbReference type="Rhea" id="RHEA-COMP:11605"/>
        <dbReference type="ChEBI" id="CHEBI:15378"/>
        <dbReference type="ChEBI" id="CHEBI:30013"/>
        <dbReference type="ChEBI" id="CHEBI:30616"/>
        <dbReference type="ChEBI" id="CHEBI:61977"/>
        <dbReference type="ChEBI" id="CHEBI:456216"/>
        <dbReference type="EC" id="2.7.11.1"/>
    </reaction>
</comment>
<feature type="chain" id="PRO_5015107067" description="non-specific serine/threonine protein kinase" evidence="25">
    <location>
        <begin position="32"/>
        <end position="823"/>
    </location>
</feature>
<reference evidence="27 28" key="1">
    <citation type="journal article" date="2018" name="Nat. Genet.">
        <title>The Rosa genome provides new insights in the design of modern roses.</title>
        <authorList>
            <person name="Bendahmane M."/>
        </authorList>
    </citation>
    <scope>NUCLEOTIDE SEQUENCE [LARGE SCALE GENOMIC DNA]</scope>
    <source>
        <strain evidence="28">cv. Old Blush</strain>
    </source>
</reference>
<evidence type="ECO:0000256" key="8">
    <source>
        <dbReference type="ARBA" id="ARBA00022614"/>
    </source>
</evidence>
<evidence type="ECO:0000256" key="11">
    <source>
        <dbReference type="ARBA" id="ARBA00022729"/>
    </source>
</evidence>
<keyword evidence="6" id="KW-0723">Serine/threonine-protein kinase</keyword>
<evidence type="ECO:0000256" key="14">
    <source>
        <dbReference type="ARBA" id="ARBA00022777"/>
    </source>
</evidence>
<dbReference type="InterPro" id="IPR011009">
    <property type="entry name" value="Kinase-like_dom_sf"/>
</dbReference>
<dbReference type="GO" id="GO:0005886">
    <property type="term" value="C:plasma membrane"/>
    <property type="evidence" value="ECO:0007669"/>
    <property type="project" value="UniProtKB-SubCell"/>
</dbReference>
<dbReference type="GO" id="GO:0009791">
    <property type="term" value="P:post-embryonic development"/>
    <property type="evidence" value="ECO:0007669"/>
    <property type="project" value="UniProtKB-ARBA"/>
</dbReference>
<dbReference type="Gene3D" id="3.80.10.10">
    <property type="entry name" value="Ribonuclease Inhibitor"/>
    <property type="match status" value="2"/>
</dbReference>
<dbReference type="PANTHER" id="PTHR48053:SF32">
    <property type="entry name" value="LEUCINE RICH REPEAT FAMILY PROTEIN, EXPRESSED"/>
    <property type="match status" value="1"/>
</dbReference>
<evidence type="ECO:0000256" key="23">
    <source>
        <dbReference type="PROSITE-ProRule" id="PRU10141"/>
    </source>
</evidence>
<dbReference type="InterPro" id="IPR000719">
    <property type="entry name" value="Prot_kinase_dom"/>
</dbReference>
<dbReference type="InterPro" id="IPR013210">
    <property type="entry name" value="LRR_N_plant-typ"/>
</dbReference>
<evidence type="ECO:0000259" key="26">
    <source>
        <dbReference type="PROSITE" id="PS50011"/>
    </source>
</evidence>
<feature type="signal peptide" evidence="25">
    <location>
        <begin position="1"/>
        <end position="31"/>
    </location>
</feature>
<dbReference type="GO" id="GO:0004674">
    <property type="term" value="F:protein serine/threonine kinase activity"/>
    <property type="evidence" value="ECO:0007669"/>
    <property type="project" value="UniProtKB-KW"/>
</dbReference>
<dbReference type="InterPro" id="IPR008266">
    <property type="entry name" value="Tyr_kinase_AS"/>
</dbReference>
<dbReference type="Gramene" id="PRQ60988">
    <property type="protein sequence ID" value="PRQ60988"/>
    <property type="gene ID" value="RchiOBHm_Chr0c16g0499671"/>
</dbReference>
<dbReference type="EMBL" id="PDCK01000015">
    <property type="protein sequence ID" value="PRQ60988.1"/>
    <property type="molecule type" value="Genomic_DNA"/>
</dbReference>
<dbReference type="PROSITE" id="PS50011">
    <property type="entry name" value="PROTEIN_KINASE_DOM"/>
    <property type="match status" value="1"/>
</dbReference>
<comment type="caution">
    <text evidence="27">The sequence shown here is derived from an EMBL/GenBank/DDBJ whole genome shotgun (WGS) entry which is preliminary data.</text>
</comment>
<dbReference type="PROSITE" id="PS00107">
    <property type="entry name" value="PROTEIN_KINASE_ATP"/>
    <property type="match status" value="1"/>
</dbReference>
<keyword evidence="5" id="KW-0134">Cell wall</keyword>
<evidence type="ECO:0000256" key="13">
    <source>
        <dbReference type="ARBA" id="ARBA00022741"/>
    </source>
</evidence>
<evidence type="ECO:0000313" key="28">
    <source>
        <dbReference type="Proteomes" id="UP000238479"/>
    </source>
</evidence>
<comment type="catalytic activity">
    <reaction evidence="22">
        <text>L-seryl-[protein] + ATP = O-phospho-L-seryl-[protein] + ADP + H(+)</text>
        <dbReference type="Rhea" id="RHEA:17989"/>
        <dbReference type="Rhea" id="RHEA-COMP:9863"/>
        <dbReference type="Rhea" id="RHEA-COMP:11604"/>
        <dbReference type="ChEBI" id="CHEBI:15378"/>
        <dbReference type="ChEBI" id="CHEBI:29999"/>
        <dbReference type="ChEBI" id="CHEBI:30616"/>
        <dbReference type="ChEBI" id="CHEBI:83421"/>
        <dbReference type="ChEBI" id="CHEBI:456216"/>
        <dbReference type="EC" id="2.7.11.1"/>
    </reaction>
</comment>
<evidence type="ECO:0000256" key="15">
    <source>
        <dbReference type="ARBA" id="ARBA00022840"/>
    </source>
</evidence>
<keyword evidence="8" id="KW-0433">Leucine-rich repeat</keyword>
<dbReference type="Pfam" id="PF13855">
    <property type="entry name" value="LRR_8"/>
    <property type="match status" value="1"/>
</dbReference>
<evidence type="ECO:0000256" key="17">
    <source>
        <dbReference type="ARBA" id="ARBA00023136"/>
    </source>
</evidence>
<dbReference type="Proteomes" id="UP000238479">
    <property type="component" value="Unassembled WGS sequence"/>
</dbReference>
<proteinExistence type="inferred from homology"/>
<evidence type="ECO:0000256" key="7">
    <source>
        <dbReference type="ARBA" id="ARBA00022553"/>
    </source>
</evidence>
<keyword evidence="13 23" id="KW-0547">Nucleotide-binding</keyword>
<dbReference type="PANTHER" id="PTHR48053">
    <property type="entry name" value="LEUCINE RICH REPEAT FAMILY PROTEIN, EXPRESSED"/>
    <property type="match status" value="1"/>
</dbReference>
<dbReference type="AlphaFoldDB" id="A0A2P6SQM6"/>
<feature type="binding site" evidence="23">
    <location>
        <position position="558"/>
    </location>
    <ligand>
        <name>ATP</name>
        <dbReference type="ChEBI" id="CHEBI:30616"/>
    </ligand>
</feature>
<evidence type="ECO:0000256" key="3">
    <source>
        <dbReference type="ARBA" id="ARBA00004479"/>
    </source>
</evidence>
<keyword evidence="28" id="KW-1185">Reference proteome</keyword>
<sequence length="823" mass="90950">MIMKAVQETPLRLLLLHIFLLFLLQLEATSSQRTQAEALLEWKNSSTSSPSSLNSWSLTNLNNLCNWTAIVCDRNTETVSEIHLANFNITAALTQFNFNKFLSLTHFNLNGNNFSGPIPSAIGNLTKLTTLDLGNNILQGEVPAEMGKLTELQFLSLNNNYLNGTIPYQLDNLKKLPTCFSGELPPGLCSGFSLEQFLVQFNDFTGPLPDCLRKCSALSRVRLEENQFTGNISNAFGVHPSLAIIYLSNNKFVGQLSPQWGECKNITDMRMEGNRISGQIPPELGQLTKLQYLTLSSNEFSGEFPVSIGNLSLLFTLNLSRNHLTGTIPHVLGKLTKLELLDLSDNNFTGVLPVDPGMFESLTSLNISRNKLSGGIPEEIGNLHLRYLLDLSSNSFSGSLPLNLAKLIMLEILNVSHNQLSGKIPSTYSRMHPNNAFIGNSGLCGETEEITPCISGPKKSNKKILVGILAPICGLLLTVTISAVILKFCKKSKLGELDHPKVSKSFDSIIWERHGKLTFSEIITATENFDEKYLIGRGGFGSVYKAVLDRGRVVAVKKLNMSVDSSHDITELNRKSFENEIRTLTEVMHRNVIKLYGFCSWKGCLYLVYEYAERGSLKMVLYGVEGESDVLGWGTRVKIVQGIAHAISHLHNDCSHQIVHRDITLSNILLNGDFVPWLSDFGTARLLNSDSSKWTAMAGSYGYMAPELAFTMQVTDKCDVYSFGVVALEIMMGRHPGELLNSLSENGDMLLKDLLDQRLRCPSSQLAVRVVSLITMALACTSNNPDSRPTMHYVAKELSSTRTRTSLSEPLGTITINELAKFS</sequence>
<evidence type="ECO:0000256" key="21">
    <source>
        <dbReference type="ARBA" id="ARBA00047899"/>
    </source>
</evidence>
<keyword evidence="11 25" id="KW-0732">Signal</keyword>
<dbReference type="Pfam" id="PF00560">
    <property type="entry name" value="LRR_1"/>
    <property type="match status" value="5"/>
</dbReference>
<keyword evidence="12" id="KW-0677">Repeat</keyword>
<dbReference type="FunFam" id="1.10.510.10:FF:000479">
    <property type="entry name" value="Leucine-rich repeat receptor-like protein kinase"/>
    <property type="match status" value="1"/>
</dbReference>
<dbReference type="Pfam" id="PF08263">
    <property type="entry name" value="LRRNT_2"/>
    <property type="match status" value="1"/>
</dbReference>
<evidence type="ECO:0000256" key="9">
    <source>
        <dbReference type="ARBA" id="ARBA00022679"/>
    </source>
</evidence>
<accession>A0A2P6SQM6</accession>
<evidence type="ECO:0000313" key="27">
    <source>
        <dbReference type="EMBL" id="PRQ60988.1"/>
    </source>
</evidence>
<evidence type="ECO:0000256" key="12">
    <source>
        <dbReference type="ARBA" id="ARBA00022737"/>
    </source>
</evidence>
<evidence type="ECO:0000256" key="20">
    <source>
        <dbReference type="ARBA" id="ARBA00038043"/>
    </source>
</evidence>
<keyword evidence="5" id="KW-0964">Secreted</keyword>
<keyword evidence="14" id="KW-0418">Kinase</keyword>
<keyword evidence="18" id="KW-0675">Receptor</keyword>
<dbReference type="SMART" id="SM00369">
    <property type="entry name" value="LRR_TYP"/>
    <property type="match status" value="4"/>
</dbReference>
<evidence type="ECO:0000256" key="25">
    <source>
        <dbReference type="SAM" id="SignalP"/>
    </source>
</evidence>
<evidence type="ECO:0000256" key="6">
    <source>
        <dbReference type="ARBA" id="ARBA00022527"/>
    </source>
</evidence>
<dbReference type="SUPFAM" id="SSF52058">
    <property type="entry name" value="L domain-like"/>
    <property type="match status" value="1"/>
</dbReference>
<evidence type="ECO:0000256" key="5">
    <source>
        <dbReference type="ARBA" id="ARBA00022512"/>
    </source>
</evidence>
<keyword evidence="19" id="KW-0325">Glycoprotein</keyword>
<keyword evidence="7" id="KW-0597">Phosphoprotein</keyword>
<comment type="similarity">
    <text evidence="20">Belongs to the polygalacturonase-inhibiting protein family.</text>
</comment>
<dbReference type="GO" id="GO:0005524">
    <property type="term" value="F:ATP binding"/>
    <property type="evidence" value="ECO:0007669"/>
    <property type="project" value="UniProtKB-UniRule"/>
</dbReference>
<dbReference type="InterPro" id="IPR001611">
    <property type="entry name" value="Leu-rich_rpt"/>
</dbReference>
<protein>
    <recommendedName>
        <fullName evidence="4">non-specific serine/threonine protein kinase</fullName>
        <ecNumber evidence="4">2.7.11.1</ecNumber>
    </recommendedName>
</protein>